<dbReference type="AlphaFoldDB" id="A0A2H1W177"/>
<gene>
    <name evidence="1" type="ORF">SFRICE_000273</name>
</gene>
<dbReference type="EMBL" id="ODYU01005599">
    <property type="protein sequence ID" value="SOQ46602.1"/>
    <property type="molecule type" value="Genomic_DNA"/>
</dbReference>
<reference evidence="1" key="1">
    <citation type="submission" date="2016-07" db="EMBL/GenBank/DDBJ databases">
        <authorList>
            <person name="Bretaudeau A."/>
        </authorList>
    </citation>
    <scope>NUCLEOTIDE SEQUENCE</scope>
    <source>
        <strain evidence="1">Rice</strain>
        <tissue evidence="1">Whole body</tissue>
    </source>
</reference>
<accession>A0A2H1W177</accession>
<sequence length="77" mass="8474">MTSLKYKVESGVQLLARLTKKPPGLKQDDVVELVGEEISSSLLIDLIVEALLPSKINVEPIGSVKLVDENYKSHRNS</sequence>
<organism evidence="1">
    <name type="scientific">Spodoptera frugiperda</name>
    <name type="common">Fall armyworm</name>
    <dbReference type="NCBI Taxonomy" id="7108"/>
    <lineage>
        <taxon>Eukaryota</taxon>
        <taxon>Metazoa</taxon>
        <taxon>Ecdysozoa</taxon>
        <taxon>Arthropoda</taxon>
        <taxon>Hexapoda</taxon>
        <taxon>Insecta</taxon>
        <taxon>Pterygota</taxon>
        <taxon>Neoptera</taxon>
        <taxon>Endopterygota</taxon>
        <taxon>Lepidoptera</taxon>
        <taxon>Glossata</taxon>
        <taxon>Ditrysia</taxon>
        <taxon>Noctuoidea</taxon>
        <taxon>Noctuidae</taxon>
        <taxon>Amphipyrinae</taxon>
        <taxon>Spodoptera</taxon>
    </lineage>
</organism>
<protein>
    <submittedName>
        <fullName evidence="1">SFRICE_000273</fullName>
    </submittedName>
</protein>
<evidence type="ECO:0000313" key="1">
    <source>
        <dbReference type="EMBL" id="SOQ46602.1"/>
    </source>
</evidence>
<name>A0A2H1W177_SPOFR</name>
<proteinExistence type="predicted"/>